<dbReference type="InterPro" id="IPR002182">
    <property type="entry name" value="NB-ARC"/>
</dbReference>
<dbReference type="RefSeq" id="WP_399646772.1">
    <property type="nucleotide sequence ID" value="NZ_JBITYG010000002.1"/>
</dbReference>
<sequence length="694" mass="73680">MPPRAGCFQQRAEIARLRSAVGAGGTAVLGQVLTGMGGVGKTQLAADYTRTAWAVGEIDVLVWITAGSRAAAANGYARAGVELLGADPGDPDWAAAAFLAWLEPKSQGTPCRWLVVLDDVADPTDLDGLWPPDSLTGRTLVTTRRRDAALSGHGRRLINVGLFTPGEAAAYLATALAVQARTEPPDELAALADDLGYLPLALSQAAAYLVDAGISCAAYRMLLADRARVLAETVPDRLPDGQSHTMAAAWALSVDHADRLRPAGLARPMLQLVAFLDPNGIPAGAVNSAPARDYLRTGGPLSVAGNTGDDVTADQVHSALRVLHRLSLVDHEPDVAHRAVRVHQVIQRAVRDTLSRPERDAVARIAADALTAAWPGVERDTELAQVLRANATALARTEEDALHHPTVHALLYRAGNSVGVAGQASAAADHFQRLAATARHHLGPAHIDTLAARHDLAYWRGAAGDVTGAVADFETLLADRLRVLGPDHPHTLTTRGNLAYWQGGAGDVANATAALKKLLVDRLRVLGPDHPETLGTRHDIARFQQRGGDGRTAAAELRVLLADRLRVLGPDHPDTLATRHDLACWRGEFGDVAGAGAELSGLLADRLRVLGPDHPDTLLTRHHRSRLRGKAGDVTGAVADFEALLGDVTRVLGSDHPQTLDVRRNLAYWREDAEVVTLLIRPGRNDHHGRPAPG</sequence>
<dbReference type="InterPro" id="IPR053137">
    <property type="entry name" value="NLR-like"/>
</dbReference>
<proteinExistence type="predicted"/>
<name>A0ABW8C3D1_9ACTN</name>
<dbReference type="Gene3D" id="1.25.40.10">
    <property type="entry name" value="Tetratricopeptide repeat domain"/>
    <property type="match status" value="2"/>
</dbReference>
<dbReference type="PANTHER" id="PTHR46082:SF6">
    <property type="entry name" value="AAA+ ATPASE DOMAIN-CONTAINING PROTEIN-RELATED"/>
    <property type="match status" value="1"/>
</dbReference>
<protein>
    <submittedName>
        <fullName evidence="2">Tetratricopeptide repeat protein</fullName>
    </submittedName>
</protein>
<accession>A0ABW8C3D1</accession>
<dbReference type="Pfam" id="PF13374">
    <property type="entry name" value="TPR_10"/>
    <property type="match status" value="3"/>
</dbReference>
<dbReference type="Pfam" id="PF00931">
    <property type="entry name" value="NB-ARC"/>
    <property type="match status" value="1"/>
</dbReference>
<dbReference type="SUPFAM" id="SSF48452">
    <property type="entry name" value="TPR-like"/>
    <property type="match status" value="2"/>
</dbReference>
<feature type="domain" description="NB-ARC" evidence="1">
    <location>
        <begin position="33"/>
        <end position="168"/>
    </location>
</feature>
<evidence type="ECO:0000313" key="2">
    <source>
        <dbReference type="EMBL" id="MFI9100945.1"/>
    </source>
</evidence>
<dbReference type="EMBL" id="JBITYG010000002">
    <property type="protein sequence ID" value="MFI9100945.1"/>
    <property type="molecule type" value="Genomic_DNA"/>
</dbReference>
<evidence type="ECO:0000259" key="1">
    <source>
        <dbReference type="Pfam" id="PF00931"/>
    </source>
</evidence>
<dbReference type="InterPro" id="IPR027417">
    <property type="entry name" value="P-loop_NTPase"/>
</dbReference>
<dbReference type="PANTHER" id="PTHR46082">
    <property type="entry name" value="ATP/GTP-BINDING PROTEIN-RELATED"/>
    <property type="match status" value="1"/>
</dbReference>
<dbReference type="Gene3D" id="3.40.50.300">
    <property type="entry name" value="P-loop containing nucleotide triphosphate hydrolases"/>
    <property type="match status" value="1"/>
</dbReference>
<dbReference type="SUPFAM" id="SSF52540">
    <property type="entry name" value="P-loop containing nucleoside triphosphate hydrolases"/>
    <property type="match status" value="1"/>
</dbReference>
<comment type="caution">
    <text evidence="2">The sequence shown here is derived from an EMBL/GenBank/DDBJ whole genome shotgun (WGS) entry which is preliminary data.</text>
</comment>
<gene>
    <name evidence="2" type="ORF">ACIGXA_10480</name>
</gene>
<dbReference type="Proteomes" id="UP001614394">
    <property type="component" value="Unassembled WGS sequence"/>
</dbReference>
<dbReference type="InterPro" id="IPR011990">
    <property type="entry name" value="TPR-like_helical_dom_sf"/>
</dbReference>
<evidence type="ECO:0000313" key="3">
    <source>
        <dbReference type="Proteomes" id="UP001614394"/>
    </source>
</evidence>
<keyword evidence="3" id="KW-1185">Reference proteome</keyword>
<organism evidence="2 3">
    <name type="scientific">Streptomyces fildesensis</name>
    <dbReference type="NCBI Taxonomy" id="375757"/>
    <lineage>
        <taxon>Bacteria</taxon>
        <taxon>Bacillati</taxon>
        <taxon>Actinomycetota</taxon>
        <taxon>Actinomycetes</taxon>
        <taxon>Kitasatosporales</taxon>
        <taxon>Streptomycetaceae</taxon>
        <taxon>Streptomyces</taxon>
    </lineage>
</organism>
<reference evidence="2 3" key="1">
    <citation type="submission" date="2024-10" db="EMBL/GenBank/DDBJ databases">
        <title>The Natural Products Discovery Center: Release of the First 8490 Sequenced Strains for Exploring Actinobacteria Biosynthetic Diversity.</title>
        <authorList>
            <person name="Kalkreuter E."/>
            <person name="Kautsar S.A."/>
            <person name="Yang D."/>
            <person name="Bader C.D."/>
            <person name="Teijaro C.N."/>
            <person name="Fluegel L."/>
            <person name="Davis C.M."/>
            <person name="Simpson J.R."/>
            <person name="Lauterbach L."/>
            <person name="Steele A.D."/>
            <person name="Gui C."/>
            <person name="Meng S."/>
            <person name="Li G."/>
            <person name="Viehrig K."/>
            <person name="Ye F."/>
            <person name="Su P."/>
            <person name="Kiefer A.F."/>
            <person name="Nichols A."/>
            <person name="Cepeda A.J."/>
            <person name="Yan W."/>
            <person name="Fan B."/>
            <person name="Jiang Y."/>
            <person name="Adhikari A."/>
            <person name="Zheng C.-J."/>
            <person name="Schuster L."/>
            <person name="Cowan T.M."/>
            <person name="Smanski M.J."/>
            <person name="Chevrette M.G."/>
            <person name="De Carvalho L.P.S."/>
            <person name="Shen B."/>
        </authorList>
    </citation>
    <scope>NUCLEOTIDE SEQUENCE [LARGE SCALE GENOMIC DNA]</scope>
    <source>
        <strain evidence="2 3">NPDC053399</strain>
    </source>
</reference>